<proteinExistence type="inferred from homology"/>
<feature type="compositionally biased region" description="Polar residues" evidence="2">
    <location>
        <begin position="647"/>
        <end position="657"/>
    </location>
</feature>
<dbReference type="InterPro" id="IPR006571">
    <property type="entry name" value="TLDc_dom"/>
</dbReference>
<dbReference type="Pfam" id="PF01926">
    <property type="entry name" value="MMR_HSR1"/>
    <property type="match status" value="1"/>
</dbReference>
<dbReference type="PANTHER" id="PTHR14241">
    <property type="entry name" value="INTERFERON-INDUCED PROTEIN 44"/>
    <property type="match status" value="1"/>
</dbReference>
<evidence type="ECO:0000256" key="1">
    <source>
        <dbReference type="ARBA" id="ARBA00009243"/>
    </source>
</evidence>
<dbReference type="STRING" id="7739.C3Y2V6"/>
<evidence type="ECO:0000259" key="3">
    <source>
        <dbReference type="PROSITE" id="PS51886"/>
    </source>
</evidence>
<dbReference type="CDD" id="cd00882">
    <property type="entry name" value="Ras_like_GTPase"/>
    <property type="match status" value="1"/>
</dbReference>
<name>C3Y2V6_BRAFL</name>
<gene>
    <name evidence="4" type="ORF">BRAFLDRAFT_99019</name>
</gene>
<evidence type="ECO:0000313" key="4">
    <source>
        <dbReference type="EMBL" id="EEN65368.1"/>
    </source>
</evidence>
<dbReference type="eggNOG" id="ENOG502QQ57">
    <property type="taxonomic scope" value="Eukaryota"/>
</dbReference>
<feature type="compositionally biased region" description="Basic and acidic residues" evidence="2">
    <location>
        <begin position="598"/>
        <end position="609"/>
    </location>
</feature>
<organism>
    <name type="scientific">Branchiostoma floridae</name>
    <name type="common">Florida lancelet</name>
    <name type="synonym">Amphioxus</name>
    <dbReference type="NCBI Taxonomy" id="7739"/>
    <lineage>
        <taxon>Eukaryota</taxon>
        <taxon>Metazoa</taxon>
        <taxon>Chordata</taxon>
        <taxon>Cephalochordata</taxon>
        <taxon>Leptocardii</taxon>
        <taxon>Amphioxiformes</taxon>
        <taxon>Branchiostomatidae</taxon>
        <taxon>Branchiostoma</taxon>
    </lineage>
</organism>
<dbReference type="SUPFAM" id="SSF52540">
    <property type="entry name" value="P-loop containing nucleoside triphosphate hydrolases"/>
    <property type="match status" value="1"/>
</dbReference>
<dbReference type="Pfam" id="PF07534">
    <property type="entry name" value="TLD"/>
    <property type="match status" value="1"/>
</dbReference>
<feature type="domain" description="TLDc" evidence="3">
    <location>
        <begin position="1"/>
        <end position="180"/>
    </location>
</feature>
<feature type="region of interest" description="Disordered" evidence="2">
    <location>
        <begin position="508"/>
        <end position="667"/>
    </location>
</feature>
<dbReference type="PROSITE" id="PS51886">
    <property type="entry name" value="TLDC"/>
    <property type="match status" value="1"/>
</dbReference>
<dbReference type="InParanoid" id="C3Y2V6"/>
<sequence length="667" mass="74600">MGELQPLLSDEGQGKLREWLGQPSAEFHLQYKARTHGFDPQTFHQHCDGVGPTVSVGYNSSGYVFGGYTALPWDSQAGYHRDPRAFLFVLYTGRNQFNPQRVDAMQGKTRATVRHGFSFGPTFGNDLMFFSGKFTSGNDQDGYTKTNGFCTPGDGYFMANGLQLTGGDYKFKDIEVYQVTEQMRSSIASPINTSINRRAVKPMVQFREESVVGVKGSWRVLPESSAWREVDWSLLFLGQLKEEVAQYRPLPELRIEQVNILLVGPVGAGKSSFFNTVNSAFRNYVTNQAATGVTNHSMTTQFRRYDVRASREGPSLGFRLCDTLGLEEQQSGLDIVDLLYILDGNVPDRYQFNPLVRISAETVPGFNMAPSLGDKTHCVVYVMDISDVGSMSRVTTEKFGAIRAQVSQRGIPFVVLLTKVDRACSHVGSDLTMVYRSRHIQEHVDLFSRTTGIPKSSILVTKNYDTELETQLAVDVLALHALRQMIRYADNYLDDHLDRHIQIVRADTLSPRQGSEEDGSLPRTPATEREDSPQQDRPGGERASSENSPHQDRPRKEKASYANKRHVPHPSWEKPGSGSRRSQPPTRTSVTPRTHSSQRPETKEDDPPRSRSSPPKSRAESTKEEEDQRRPPSTASKKSTPEERRPGSTTSNKTTVTGIVGRYDQGM</sequence>
<feature type="compositionally biased region" description="Basic and acidic residues" evidence="2">
    <location>
        <begin position="526"/>
        <end position="559"/>
    </location>
</feature>
<accession>C3Y2V6</accession>
<dbReference type="SMART" id="SM00584">
    <property type="entry name" value="TLDc"/>
    <property type="match status" value="1"/>
</dbReference>
<dbReference type="AlphaFoldDB" id="C3Y2V6"/>
<dbReference type="Gene3D" id="3.40.50.300">
    <property type="entry name" value="P-loop containing nucleotide triphosphate hydrolases"/>
    <property type="match status" value="1"/>
</dbReference>
<reference evidence="4" key="1">
    <citation type="journal article" date="2008" name="Nature">
        <title>The amphioxus genome and the evolution of the chordate karyotype.</title>
        <authorList>
            <consortium name="US DOE Joint Genome Institute (JGI-PGF)"/>
            <person name="Putnam N.H."/>
            <person name="Butts T."/>
            <person name="Ferrier D.E.K."/>
            <person name="Furlong R.F."/>
            <person name="Hellsten U."/>
            <person name="Kawashima T."/>
            <person name="Robinson-Rechavi M."/>
            <person name="Shoguchi E."/>
            <person name="Terry A."/>
            <person name="Yu J.-K."/>
            <person name="Benito-Gutierrez E.L."/>
            <person name="Dubchak I."/>
            <person name="Garcia-Fernandez J."/>
            <person name="Gibson-Brown J.J."/>
            <person name="Grigoriev I.V."/>
            <person name="Horton A.C."/>
            <person name="de Jong P.J."/>
            <person name="Jurka J."/>
            <person name="Kapitonov V.V."/>
            <person name="Kohara Y."/>
            <person name="Kuroki Y."/>
            <person name="Lindquist E."/>
            <person name="Lucas S."/>
            <person name="Osoegawa K."/>
            <person name="Pennacchio L.A."/>
            <person name="Salamov A.A."/>
            <person name="Satou Y."/>
            <person name="Sauka-Spengler T."/>
            <person name="Schmutz J."/>
            <person name="Shin-I T."/>
            <person name="Toyoda A."/>
            <person name="Bronner-Fraser M."/>
            <person name="Fujiyama A."/>
            <person name="Holland L.Z."/>
            <person name="Holland P.W.H."/>
            <person name="Satoh N."/>
            <person name="Rokhsar D.S."/>
        </authorList>
    </citation>
    <scope>NUCLEOTIDE SEQUENCE [LARGE SCALE GENOMIC DNA]</scope>
    <source>
        <strain evidence="4">S238N-H82</strain>
        <tissue evidence="4">Testes</tissue>
    </source>
</reference>
<feature type="compositionally biased region" description="Basic and acidic residues" evidence="2">
    <location>
        <begin position="617"/>
        <end position="630"/>
    </location>
</feature>
<dbReference type="InterPro" id="IPR027417">
    <property type="entry name" value="P-loop_NTPase"/>
</dbReference>
<evidence type="ECO:0000256" key="2">
    <source>
        <dbReference type="SAM" id="MobiDB-lite"/>
    </source>
</evidence>
<feature type="compositionally biased region" description="Polar residues" evidence="2">
    <location>
        <begin position="579"/>
        <end position="597"/>
    </location>
</feature>
<comment type="similarity">
    <text evidence="1">Belongs to the IFI44 family.</text>
</comment>
<dbReference type="EMBL" id="GG666482">
    <property type="protein sequence ID" value="EEN65368.1"/>
    <property type="molecule type" value="Genomic_DNA"/>
</dbReference>
<dbReference type="PANTHER" id="PTHR14241:SF32">
    <property type="entry name" value="VWFA DOMAIN-CONTAINING PROTEIN-RELATED"/>
    <property type="match status" value="1"/>
</dbReference>
<protein>
    <recommendedName>
        <fullName evidence="3">TLDc domain-containing protein</fullName>
    </recommendedName>
</protein>
<dbReference type="GO" id="GO:0005525">
    <property type="term" value="F:GTP binding"/>
    <property type="evidence" value="ECO:0007669"/>
    <property type="project" value="InterPro"/>
</dbReference>
<dbReference type="InterPro" id="IPR006073">
    <property type="entry name" value="GTP-bd"/>
</dbReference>